<evidence type="ECO:0000256" key="4">
    <source>
        <dbReference type="ARBA" id="ARBA00023180"/>
    </source>
</evidence>
<dbReference type="InParanoid" id="B3SD37"/>
<dbReference type="PRINTS" id="PR00019">
    <property type="entry name" value="LEURICHRPT"/>
</dbReference>
<reference evidence="5 6" key="1">
    <citation type="journal article" date="2008" name="Nature">
        <title>The Trichoplax genome and the nature of placozoans.</title>
        <authorList>
            <person name="Srivastava M."/>
            <person name="Begovic E."/>
            <person name="Chapman J."/>
            <person name="Putnam N.H."/>
            <person name="Hellsten U."/>
            <person name="Kawashima T."/>
            <person name="Kuo A."/>
            <person name="Mitros T."/>
            <person name="Salamov A."/>
            <person name="Carpenter M.L."/>
            <person name="Signorovitch A.Y."/>
            <person name="Moreno M.A."/>
            <person name="Kamm K."/>
            <person name="Grimwood J."/>
            <person name="Schmutz J."/>
            <person name="Shapiro H."/>
            <person name="Grigoriev I.V."/>
            <person name="Buss L.W."/>
            <person name="Schierwater B."/>
            <person name="Dellaporta S.L."/>
            <person name="Rokhsar D.S."/>
        </authorList>
    </citation>
    <scope>NUCLEOTIDE SEQUENCE [LARGE SCALE GENOMIC DNA]</scope>
    <source>
        <strain evidence="5 6">Grell-BS-1999</strain>
    </source>
</reference>
<dbReference type="AlphaFoldDB" id="B3SD37"/>
<keyword evidence="4" id="KW-0325">Glycoprotein</keyword>
<dbReference type="HOGENOM" id="CLU_1024253_0_0_1"/>
<evidence type="ECO:0000256" key="2">
    <source>
        <dbReference type="ARBA" id="ARBA00022729"/>
    </source>
</evidence>
<dbReference type="Pfam" id="PF13855">
    <property type="entry name" value="LRR_8"/>
    <property type="match status" value="2"/>
</dbReference>
<dbReference type="OrthoDB" id="1055097at2759"/>
<dbReference type="Proteomes" id="UP000009022">
    <property type="component" value="Unassembled WGS sequence"/>
</dbReference>
<dbReference type="InterPro" id="IPR001611">
    <property type="entry name" value="Leu-rich_rpt"/>
</dbReference>
<evidence type="ECO:0000313" key="6">
    <source>
        <dbReference type="Proteomes" id="UP000009022"/>
    </source>
</evidence>
<keyword evidence="2" id="KW-0732">Signal</keyword>
<dbReference type="InterPro" id="IPR032675">
    <property type="entry name" value="LRR_dom_sf"/>
</dbReference>
<dbReference type="OMA" id="NPITIVH"/>
<dbReference type="eggNOG" id="KOG0619">
    <property type="taxonomic scope" value="Eukaryota"/>
</dbReference>
<keyword evidence="1" id="KW-0433">Leucine-rich repeat</keyword>
<proteinExistence type="predicted"/>
<organism evidence="5 6">
    <name type="scientific">Trichoplax adhaerens</name>
    <name type="common">Trichoplax reptans</name>
    <dbReference type="NCBI Taxonomy" id="10228"/>
    <lineage>
        <taxon>Eukaryota</taxon>
        <taxon>Metazoa</taxon>
        <taxon>Placozoa</taxon>
        <taxon>Uniplacotomia</taxon>
        <taxon>Trichoplacea</taxon>
        <taxon>Trichoplacidae</taxon>
        <taxon>Trichoplax</taxon>
    </lineage>
</organism>
<protein>
    <submittedName>
        <fullName evidence="5">Uncharacterized protein</fullName>
    </submittedName>
</protein>
<dbReference type="PROSITE" id="PS51450">
    <property type="entry name" value="LRR"/>
    <property type="match status" value="1"/>
</dbReference>
<dbReference type="STRING" id="10228.B3SD37"/>
<keyword evidence="3" id="KW-0677">Repeat</keyword>
<dbReference type="RefSeq" id="XP_002118149.1">
    <property type="nucleotide sequence ID" value="XM_002118113.1"/>
</dbReference>
<dbReference type="EMBL" id="DS985275">
    <property type="protein sequence ID" value="EDV19374.1"/>
    <property type="molecule type" value="Genomic_DNA"/>
</dbReference>
<evidence type="ECO:0000256" key="1">
    <source>
        <dbReference type="ARBA" id="ARBA00022614"/>
    </source>
</evidence>
<dbReference type="PANTHER" id="PTHR45842">
    <property type="entry name" value="SYNAPTIC ADHESION-LIKE MOLECULE SALM"/>
    <property type="match status" value="1"/>
</dbReference>
<dbReference type="SUPFAM" id="SSF52058">
    <property type="entry name" value="L domain-like"/>
    <property type="match status" value="1"/>
</dbReference>
<dbReference type="InterPro" id="IPR003591">
    <property type="entry name" value="Leu-rich_rpt_typical-subtyp"/>
</dbReference>
<gene>
    <name evidence="5" type="ORF">TRIADDRAFT_62193</name>
</gene>
<evidence type="ECO:0000256" key="3">
    <source>
        <dbReference type="ARBA" id="ARBA00022737"/>
    </source>
</evidence>
<dbReference type="PhylomeDB" id="B3SD37"/>
<dbReference type="InterPro" id="IPR050467">
    <property type="entry name" value="LRFN"/>
</dbReference>
<dbReference type="SMART" id="SM00369">
    <property type="entry name" value="LRR_TYP"/>
    <property type="match status" value="7"/>
</dbReference>
<dbReference type="PANTHER" id="PTHR45842:SF12">
    <property type="entry name" value="KEKKON 5, ISOFORM A"/>
    <property type="match status" value="1"/>
</dbReference>
<evidence type="ECO:0000313" key="5">
    <source>
        <dbReference type="EMBL" id="EDV19374.1"/>
    </source>
</evidence>
<dbReference type="GeneID" id="6759362"/>
<dbReference type="CTD" id="6759362"/>
<dbReference type="KEGG" id="tad:TRIADDRAFT_62193"/>
<dbReference type="Gene3D" id="3.80.10.10">
    <property type="entry name" value="Ribonuclease Inhibitor"/>
    <property type="match status" value="2"/>
</dbReference>
<keyword evidence="6" id="KW-1185">Reference proteome</keyword>
<accession>B3SD37</accession>
<name>B3SD37_TRIAD</name>
<sequence length="272" mass="30600">MSHSVYYGSQITRSQFGSNNLARAVGRLPALKTVTLDYNTIGNNNIDIKLLINKNITSLVTMDLSGNSLTSLGQGTFQNYQMLQTLILDKNKIQYLSNETFIGLSRLKNLKITGNQIDEIENGTFKPLKQLQLLKLSYNQFTGDTDGLIKNLRFLSELSLANNAIKSLVKCSFCHLPNLTEISLQNNIISDIAEDAFYNLPNLSKLKLSKNNIAIKNQPFEALQSLKELYLDLNSVGNFSNKGLSPFRNLKKLEVLYVNQTLFTNHFTKHTN</sequence>